<sequence length="191" mass="19643">MNNTPFSDALALRATASVFDANRGKLPGLGDLHRSPDSVAVAKQISELGQLITELGDEVLFRAAAQDQEAHAARVITGFAAAVRPAGEAASALGAVAHQLSFLHQTEHLRDQPDARDAREAAARVMDDALGVADTALGEAADSLRAASAAVSPPAVRLQAARHRSTAAAPAPLPADAPAIAVAPVRTTRSR</sequence>
<dbReference type="RefSeq" id="WP_388101625.1">
    <property type="nucleotide sequence ID" value="NZ_JBIAHM010000001.1"/>
</dbReference>
<organism evidence="2 3">
    <name type="scientific">Streptomyces hokutonensis</name>
    <dbReference type="NCBI Taxonomy" id="1306990"/>
    <lineage>
        <taxon>Bacteria</taxon>
        <taxon>Bacillati</taxon>
        <taxon>Actinomycetota</taxon>
        <taxon>Actinomycetes</taxon>
        <taxon>Kitasatosporales</taxon>
        <taxon>Streptomycetaceae</taxon>
        <taxon>Streptomyces</taxon>
    </lineage>
</organism>
<dbReference type="EMBL" id="JBIAHM010000001">
    <property type="protein sequence ID" value="MFE9597179.1"/>
    <property type="molecule type" value="Genomic_DNA"/>
</dbReference>
<name>A0ABW6LU26_9ACTN</name>
<accession>A0ABW6LU26</accession>
<reference evidence="2 3" key="1">
    <citation type="submission" date="2024-10" db="EMBL/GenBank/DDBJ databases">
        <title>The Natural Products Discovery Center: Release of the First 8490 Sequenced Strains for Exploring Actinobacteria Biosynthetic Diversity.</title>
        <authorList>
            <person name="Kalkreuter E."/>
            <person name="Kautsar S.A."/>
            <person name="Yang D."/>
            <person name="Bader C.D."/>
            <person name="Teijaro C.N."/>
            <person name="Fluegel L."/>
            <person name="Davis C.M."/>
            <person name="Simpson J.R."/>
            <person name="Lauterbach L."/>
            <person name="Steele A.D."/>
            <person name="Gui C."/>
            <person name="Meng S."/>
            <person name="Li G."/>
            <person name="Viehrig K."/>
            <person name="Ye F."/>
            <person name="Su P."/>
            <person name="Kiefer A.F."/>
            <person name="Nichols A."/>
            <person name="Cepeda A.J."/>
            <person name="Yan W."/>
            <person name="Fan B."/>
            <person name="Jiang Y."/>
            <person name="Adhikari A."/>
            <person name="Zheng C.-J."/>
            <person name="Schuster L."/>
            <person name="Cowan T.M."/>
            <person name="Smanski M.J."/>
            <person name="Chevrette M.G."/>
            <person name="De Carvalho L.P.S."/>
            <person name="Shen B."/>
        </authorList>
    </citation>
    <scope>NUCLEOTIDE SEQUENCE [LARGE SCALE GENOMIC DNA]</scope>
    <source>
        <strain evidence="2 3">NPDC006488</strain>
    </source>
</reference>
<protein>
    <recommendedName>
        <fullName evidence="4">Chemotaxis protein</fullName>
    </recommendedName>
</protein>
<keyword evidence="3" id="KW-1185">Reference proteome</keyword>
<dbReference type="Proteomes" id="UP001601303">
    <property type="component" value="Unassembled WGS sequence"/>
</dbReference>
<gene>
    <name evidence="2" type="ORF">ACFYNQ_01215</name>
</gene>
<feature type="region of interest" description="Disordered" evidence="1">
    <location>
        <begin position="159"/>
        <end position="191"/>
    </location>
</feature>
<evidence type="ECO:0008006" key="4">
    <source>
        <dbReference type="Google" id="ProtNLM"/>
    </source>
</evidence>
<evidence type="ECO:0000256" key="1">
    <source>
        <dbReference type="SAM" id="MobiDB-lite"/>
    </source>
</evidence>
<evidence type="ECO:0000313" key="3">
    <source>
        <dbReference type="Proteomes" id="UP001601303"/>
    </source>
</evidence>
<proteinExistence type="predicted"/>
<comment type="caution">
    <text evidence="2">The sequence shown here is derived from an EMBL/GenBank/DDBJ whole genome shotgun (WGS) entry which is preliminary data.</text>
</comment>
<evidence type="ECO:0000313" key="2">
    <source>
        <dbReference type="EMBL" id="MFE9597179.1"/>
    </source>
</evidence>
<feature type="compositionally biased region" description="Low complexity" evidence="1">
    <location>
        <begin position="166"/>
        <end position="184"/>
    </location>
</feature>